<dbReference type="Gene3D" id="1.10.287.850">
    <property type="entry name" value="HP0062-like domain"/>
    <property type="match status" value="1"/>
</dbReference>
<protein>
    <recommendedName>
        <fullName evidence="2">PE domain-containing protein</fullName>
    </recommendedName>
</protein>
<evidence type="ECO:0000313" key="3">
    <source>
        <dbReference type="EMBL" id="GFG93921.1"/>
    </source>
</evidence>
<evidence type="ECO:0000313" key="4">
    <source>
        <dbReference type="Proteomes" id="UP000465360"/>
    </source>
</evidence>
<dbReference type="Pfam" id="PF00934">
    <property type="entry name" value="PE"/>
    <property type="match status" value="1"/>
</dbReference>
<dbReference type="PANTHER" id="PTHR34403:SF14">
    <property type="entry name" value="OS05G0225800 PROTEIN"/>
    <property type="match status" value="1"/>
</dbReference>
<sequence length="621" mass="61032">MSYVVAVPELLSAAAGNWGGINSALGAANGAAAVQTTSLLAAAQDEVSAAIAALFSGWGRDYQAVSVQVGTFHEQLVRTLTASAEAYAAAELANAKPLEQVVLDVVNAPTQALVGRPLIGDGVDGAPGTGQSGGHGGFLYGNGGRGGSGAPGQAGGNGGSAGLIGNGGAGGQGGAALAGSTVAPAGGQGGTGGWLSGNGGAGGAGGTALVGSVGGAGGTGGNAGLFGDGGAGGAGGAGGLGADPGAGGKGGAGGELSGKAGADGALGTRIAEPEPDPGPDPGPQPEPRPGPSPEPEPEPGPEPEPEPGPDPGPGPEPEPEPEPEPGPGPDPGPDPDPGPNVTDAARDGDVRSSSGGKITNSSLDEISGIDAGIRNPNVYWVHNDSGDSARIFAIDAKTGDTLATYKLSGASAKDWEDIAVAAGPDGKSYIYIGDIGDNGYSRSEVVVYRVPEPIVTGTASKPTNGTLSGVEKLRLTYQGGAKINSEALLVDPKTGDILTIEKTGDDVSRVYSVSASKWGSSSVETLTQVATLDLSDADSQRVTAADFSPDGSQLAVRTYDDVLLWNRAPESSAWSPFSQHPVYAPDVSESQGEAIAFHNDGRGYVTVSEKSNQTLHEFNVK</sequence>
<dbReference type="Gene3D" id="2.130.10.10">
    <property type="entry name" value="YVTN repeat-like/Quinoprotein amine dehydrogenase"/>
    <property type="match status" value="1"/>
</dbReference>
<dbReference type="SUPFAM" id="SSF50998">
    <property type="entry name" value="Quinoprotein alcohol dehydrogenase-like"/>
    <property type="match status" value="1"/>
</dbReference>
<proteinExistence type="predicted"/>
<dbReference type="InterPro" id="IPR015943">
    <property type="entry name" value="WD40/YVTN_repeat-like_dom_sf"/>
</dbReference>
<feature type="compositionally biased region" description="Pro residues" evidence="1">
    <location>
        <begin position="324"/>
        <end position="338"/>
    </location>
</feature>
<feature type="compositionally biased region" description="Pro residues" evidence="1">
    <location>
        <begin position="276"/>
        <end position="294"/>
    </location>
</feature>
<dbReference type="InterPro" id="IPR011047">
    <property type="entry name" value="Quinoprotein_ADH-like_sf"/>
</dbReference>
<dbReference type="PANTHER" id="PTHR34403">
    <property type="entry name" value="TOL-PAL SYSTEM PROTEIN TOLA"/>
    <property type="match status" value="1"/>
</dbReference>
<feature type="region of interest" description="Disordered" evidence="1">
    <location>
        <begin position="248"/>
        <end position="363"/>
    </location>
</feature>
<name>A0A7I9YZ39_MYCBU</name>
<dbReference type="InterPro" id="IPR038332">
    <property type="entry name" value="PPE_sf"/>
</dbReference>
<dbReference type="InterPro" id="IPR050972">
    <property type="entry name" value="SDr-like"/>
</dbReference>
<keyword evidence="4" id="KW-1185">Reference proteome</keyword>
<reference evidence="3 4" key="1">
    <citation type="journal article" date="2019" name="Emerg. Microbes Infect.">
        <title>Comprehensive subspecies identification of 175 nontuberculous mycobacteria species based on 7547 genomic profiles.</title>
        <authorList>
            <person name="Matsumoto Y."/>
            <person name="Kinjo T."/>
            <person name="Motooka D."/>
            <person name="Nabeya D."/>
            <person name="Jung N."/>
            <person name="Uechi K."/>
            <person name="Horii T."/>
            <person name="Iida T."/>
            <person name="Fujita J."/>
            <person name="Nakamura S."/>
        </authorList>
    </citation>
    <scope>NUCLEOTIDE SEQUENCE [LARGE SCALE GENOMIC DNA]</scope>
    <source>
        <strain evidence="3 4">JCM 30725</strain>
    </source>
</reference>
<dbReference type="Pfam" id="PF21526">
    <property type="entry name" value="PGRS"/>
    <property type="match status" value="1"/>
</dbReference>
<dbReference type="InterPro" id="IPR048996">
    <property type="entry name" value="PGRS_rpt"/>
</dbReference>
<dbReference type="SUPFAM" id="SSF140459">
    <property type="entry name" value="PE/PPE dimer-like"/>
    <property type="match status" value="1"/>
</dbReference>
<feature type="compositionally biased region" description="Polar residues" evidence="1">
    <location>
        <begin position="351"/>
        <end position="363"/>
    </location>
</feature>
<feature type="region of interest" description="Disordered" evidence="1">
    <location>
        <begin position="124"/>
        <end position="154"/>
    </location>
</feature>
<dbReference type="EMBL" id="BLKZ01000002">
    <property type="protein sequence ID" value="GFG93921.1"/>
    <property type="molecule type" value="Genomic_DNA"/>
</dbReference>
<feature type="compositionally biased region" description="Acidic residues" evidence="1">
    <location>
        <begin position="295"/>
        <end position="307"/>
    </location>
</feature>
<evidence type="ECO:0000256" key="1">
    <source>
        <dbReference type="SAM" id="MobiDB-lite"/>
    </source>
</evidence>
<dbReference type="Proteomes" id="UP000465360">
    <property type="component" value="Unassembled WGS sequence"/>
</dbReference>
<gene>
    <name evidence="3" type="ORF">MBOU_59630</name>
</gene>
<dbReference type="RefSeq" id="WP_163719572.1">
    <property type="nucleotide sequence ID" value="NZ_BLKZ01000002.1"/>
</dbReference>
<evidence type="ECO:0000259" key="2">
    <source>
        <dbReference type="Pfam" id="PF00934"/>
    </source>
</evidence>
<dbReference type="AlphaFoldDB" id="A0A7I9YZ39"/>
<dbReference type="InterPro" id="IPR000084">
    <property type="entry name" value="PE-PGRS_N"/>
</dbReference>
<feature type="domain" description="PE" evidence="2">
    <location>
        <begin position="4"/>
        <end position="94"/>
    </location>
</feature>
<organism evidence="3 4">
    <name type="scientific">Mycobacterium bourgelatii</name>
    <dbReference type="NCBI Taxonomy" id="1273442"/>
    <lineage>
        <taxon>Bacteria</taxon>
        <taxon>Bacillati</taxon>
        <taxon>Actinomycetota</taxon>
        <taxon>Actinomycetes</taxon>
        <taxon>Mycobacteriales</taxon>
        <taxon>Mycobacteriaceae</taxon>
        <taxon>Mycobacterium</taxon>
    </lineage>
</organism>
<accession>A0A7I9YZ39</accession>
<comment type="caution">
    <text evidence="3">The sequence shown here is derived from an EMBL/GenBank/DDBJ whole genome shotgun (WGS) entry which is preliminary data.</text>
</comment>